<evidence type="ECO:0000256" key="1">
    <source>
        <dbReference type="SAM" id="SignalP"/>
    </source>
</evidence>
<evidence type="ECO:0000313" key="2">
    <source>
        <dbReference type="EMBL" id="NNJ25728.1"/>
    </source>
</evidence>
<dbReference type="Proteomes" id="UP000609651">
    <property type="component" value="Unassembled WGS sequence"/>
</dbReference>
<evidence type="ECO:0000313" key="3">
    <source>
        <dbReference type="Proteomes" id="UP000609651"/>
    </source>
</evidence>
<dbReference type="RefSeq" id="WP_171186026.1">
    <property type="nucleotide sequence ID" value="NZ_WTPX01000047.1"/>
</dbReference>
<proteinExistence type="predicted"/>
<name>A0ABX1VD64_9PLAN</name>
<sequence>MRRCLSLAPLLALTLAGSSFVRPAVAQEEEPVQELLEPVGVVTLAGVDRARSDVDALFDTIGRGDMADVIDGLLETVNNLGGVERTKPLGVMVFLKPGFVPIPSPVGFLPVSDVGELRDSLALRDGMSTEELAPDLLEIKGRQFSLFAKLANGYALISNEREFVEERLLPDPTLIAGPLAARYDFAVQVLPGNIPPGMRKLFQNLLNQNTETQMQRRDEEPEAAFRLRKTQAKRNLEVIQAMLAGSDAITLGLDASPERETVELDLAFDAVAGTAWADSLALVKGRGTPFDVLHEETAPLSLVAGTTFNQWDQESTIEQLKLGRDEIAAALSGLRPLGDEDPAREAELESAREEGRSDYALIDPAALRLANDVFEPLIVTVENGELDFFVQVRPSDSGGKTVMGAVAIAQGDRFSQGVPKVLEQIAEKLPEDNDLVKAMTLNVAQENGVTWHRFDPEPRPESYEIRDPDSGEVVETVEQGQQGAEFFGGKPALHVGLGRQNVWVVLGAENSLAEAMATVEAVRANGNRLGAPPEAPVRGAINVSGWFPDSIDAGGEEMLRAREAFSDGSDRLTIRFEPTPTGGARLRLVFGEGFVRFLALSITDRYDQSQL</sequence>
<feature type="signal peptide" evidence="1">
    <location>
        <begin position="1"/>
        <end position="26"/>
    </location>
</feature>
<organism evidence="2 3">
    <name type="scientific">Alienimonas chondri</name>
    <dbReference type="NCBI Taxonomy" id="2681879"/>
    <lineage>
        <taxon>Bacteria</taxon>
        <taxon>Pseudomonadati</taxon>
        <taxon>Planctomycetota</taxon>
        <taxon>Planctomycetia</taxon>
        <taxon>Planctomycetales</taxon>
        <taxon>Planctomycetaceae</taxon>
        <taxon>Alienimonas</taxon>
    </lineage>
</organism>
<accession>A0ABX1VD64</accession>
<comment type="caution">
    <text evidence="2">The sequence shown here is derived from an EMBL/GenBank/DDBJ whole genome shotgun (WGS) entry which is preliminary data.</text>
</comment>
<dbReference type="EMBL" id="WTPX01000047">
    <property type="protein sequence ID" value="NNJ25728.1"/>
    <property type="molecule type" value="Genomic_DNA"/>
</dbReference>
<feature type="chain" id="PRO_5046246615" evidence="1">
    <location>
        <begin position="27"/>
        <end position="611"/>
    </location>
</feature>
<protein>
    <submittedName>
        <fullName evidence="2">Uncharacterized protein</fullName>
    </submittedName>
</protein>
<keyword evidence="3" id="KW-1185">Reference proteome</keyword>
<reference evidence="2 3" key="1">
    <citation type="journal article" date="2020" name="Syst. Appl. Microbiol.">
        <title>Alienimonas chondri sp. nov., a novel planctomycete isolated from the biofilm of the red alga Chondrus crispus.</title>
        <authorList>
            <person name="Vitorino I."/>
            <person name="Albuquerque L."/>
            <person name="Wiegand S."/>
            <person name="Kallscheuer N."/>
            <person name="da Costa M.S."/>
            <person name="Lobo-da-Cunha A."/>
            <person name="Jogler C."/>
            <person name="Lage O.M."/>
        </authorList>
    </citation>
    <scope>NUCLEOTIDE SEQUENCE [LARGE SCALE GENOMIC DNA]</scope>
    <source>
        <strain evidence="2 3">LzC2</strain>
    </source>
</reference>
<keyword evidence="1" id="KW-0732">Signal</keyword>
<gene>
    <name evidence="2" type="ORF">LzC2_18010</name>
</gene>